<feature type="non-terminal residue" evidence="1">
    <location>
        <position position="1"/>
    </location>
</feature>
<evidence type="ECO:0000313" key="2">
    <source>
        <dbReference type="Proteomes" id="UP000257109"/>
    </source>
</evidence>
<dbReference type="AlphaFoldDB" id="A0A371E1X2"/>
<comment type="caution">
    <text evidence="1">The sequence shown here is derived from an EMBL/GenBank/DDBJ whole genome shotgun (WGS) entry which is preliminary data.</text>
</comment>
<dbReference type="EMBL" id="QJKJ01017209">
    <property type="protein sequence ID" value="RDX59140.1"/>
    <property type="molecule type" value="Genomic_DNA"/>
</dbReference>
<dbReference type="SUPFAM" id="SSF56672">
    <property type="entry name" value="DNA/RNA polymerases"/>
    <property type="match status" value="1"/>
</dbReference>
<keyword evidence="2" id="KW-1185">Reference proteome</keyword>
<gene>
    <name evidence="1" type="ORF">CR513_61902</name>
</gene>
<dbReference type="Proteomes" id="UP000257109">
    <property type="component" value="Unassembled WGS sequence"/>
</dbReference>
<organism evidence="1 2">
    <name type="scientific">Mucuna pruriens</name>
    <name type="common">Velvet bean</name>
    <name type="synonym">Dolichos pruriens</name>
    <dbReference type="NCBI Taxonomy" id="157652"/>
    <lineage>
        <taxon>Eukaryota</taxon>
        <taxon>Viridiplantae</taxon>
        <taxon>Streptophyta</taxon>
        <taxon>Embryophyta</taxon>
        <taxon>Tracheophyta</taxon>
        <taxon>Spermatophyta</taxon>
        <taxon>Magnoliopsida</taxon>
        <taxon>eudicotyledons</taxon>
        <taxon>Gunneridae</taxon>
        <taxon>Pentapetalae</taxon>
        <taxon>rosids</taxon>
        <taxon>fabids</taxon>
        <taxon>Fabales</taxon>
        <taxon>Fabaceae</taxon>
        <taxon>Papilionoideae</taxon>
        <taxon>50 kb inversion clade</taxon>
        <taxon>NPAAA clade</taxon>
        <taxon>indigoferoid/millettioid clade</taxon>
        <taxon>Phaseoleae</taxon>
        <taxon>Mucuna</taxon>
    </lineage>
</organism>
<dbReference type="InterPro" id="IPR043502">
    <property type="entry name" value="DNA/RNA_pol_sf"/>
</dbReference>
<sequence>MHLHDEAKIAFITDTRTFCYKVMLFGLKNVDTTYKRLMDKIFKNWRFMLRHGRQIKNSWGALQCIAMHCNECLKS</sequence>
<dbReference type="Gene3D" id="3.30.70.270">
    <property type="match status" value="1"/>
</dbReference>
<dbReference type="OrthoDB" id="1166063at2759"/>
<evidence type="ECO:0000313" key="1">
    <source>
        <dbReference type="EMBL" id="RDX59140.1"/>
    </source>
</evidence>
<protein>
    <submittedName>
        <fullName evidence="1">Uncharacterized protein</fullName>
    </submittedName>
</protein>
<proteinExistence type="predicted"/>
<dbReference type="InterPro" id="IPR043128">
    <property type="entry name" value="Rev_trsase/Diguanyl_cyclase"/>
</dbReference>
<reference evidence="1" key="1">
    <citation type="submission" date="2018-05" db="EMBL/GenBank/DDBJ databases">
        <title>Draft genome of Mucuna pruriens seed.</title>
        <authorList>
            <person name="Nnadi N.E."/>
            <person name="Vos R."/>
            <person name="Hasami M.H."/>
            <person name="Devisetty U.K."/>
            <person name="Aguiy J.C."/>
        </authorList>
    </citation>
    <scope>NUCLEOTIDE SEQUENCE [LARGE SCALE GENOMIC DNA]</scope>
    <source>
        <strain evidence="1">JCA_2017</strain>
    </source>
</reference>
<accession>A0A371E1X2</accession>
<name>A0A371E1X2_MUCPR</name>